<dbReference type="GO" id="GO:0005886">
    <property type="term" value="C:plasma membrane"/>
    <property type="evidence" value="ECO:0007669"/>
    <property type="project" value="UniProtKB-SubCell"/>
</dbReference>
<dbReference type="SMR" id="C8VX04"/>
<dbReference type="Gene3D" id="3.40.50.2300">
    <property type="match status" value="1"/>
</dbReference>
<dbReference type="OrthoDB" id="254537at2"/>
<dbReference type="SUPFAM" id="SSF52172">
    <property type="entry name" value="CheY-like"/>
    <property type="match status" value="1"/>
</dbReference>
<evidence type="ECO:0000313" key="17">
    <source>
        <dbReference type="EMBL" id="ACV62580.1"/>
    </source>
</evidence>
<evidence type="ECO:0000256" key="12">
    <source>
        <dbReference type="PROSITE-ProRule" id="PRU00110"/>
    </source>
</evidence>
<comment type="subcellular location">
    <subcellularLocation>
        <location evidence="1">Cell membrane</location>
        <topology evidence="1">Multi-pass membrane protein</topology>
    </subcellularLocation>
</comment>
<keyword evidence="17" id="KW-0808">Transferase</keyword>
<evidence type="ECO:0000256" key="13">
    <source>
        <dbReference type="PROSITE-ProRule" id="PRU00169"/>
    </source>
</evidence>
<dbReference type="InterPro" id="IPR036641">
    <property type="entry name" value="HPT_dom_sf"/>
</dbReference>
<evidence type="ECO:0000313" key="18">
    <source>
        <dbReference type="Proteomes" id="UP000002217"/>
    </source>
</evidence>
<dbReference type="AlphaFoldDB" id="C8VX04"/>
<gene>
    <name evidence="17" type="ordered locus">Dtox_1723</name>
</gene>
<keyword evidence="5" id="KW-0812">Transmembrane</keyword>
<dbReference type="Pfam" id="PF01627">
    <property type="entry name" value="Hpt"/>
    <property type="match status" value="1"/>
</dbReference>
<dbReference type="Proteomes" id="UP000002217">
    <property type="component" value="Chromosome"/>
</dbReference>
<evidence type="ECO:0000256" key="14">
    <source>
        <dbReference type="SAM" id="Coils"/>
    </source>
</evidence>
<dbReference type="PANTHER" id="PTHR45339:SF1">
    <property type="entry name" value="HYBRID SIGNAL TRANSDUCTION HISTIDINE KINASE J"/>
    <property type="match status" value="1"/>
</dbReference>
<dbReference type="STRING" id="485916.Dtox_1723"/>
<dbReference type="HOGENOM" id="CLU_000445_29_1_9"/>
<comment type="function">
    <text evidence="11">May play the central regulatory role in sporulation. It may be an element of the effector pathway responsible for the activation of sporulation genes in response to nutritional stress. Spo0A may act in concert with spo0H (a sigma factor) to control the expression of some genes that are critical to the sporulation process.</text>
</comment>
<evidence type="ECO:0000256" key="2">
    <source>
        <dbReference type="ARBA" id="ARBA00018672"/>
    </source>
</evidence>
<keyword evidence="14" id="KW-0175">Coiled coil</keyword>
<dbReference type="SUPFAM" id="SSF47226">
    <property type="entry name" value="Histidine-containing phosphotransfer domain, HPT domain"/>
    <property type="match status" value="1"/>
</dbReference>
<protein>
    <recommendedName>
        <fullName evidence="2">Stage 0 sporulation protein A homolog</fullName>
    </recommendedName>
</protein>
<dbReference type="PANTHER" id="PTHR45339">
    <property type="entry name" value="HYBRID SIGNAL TRANSDUCTION HISTIDINE KINASE J"/>
    <property type="match status" value="1"/>
</dbReference>
<dbReference type="PROSITE" id="PS50110">
    <property type="entry name" value="RESPONSE_REGULATORY"/>
    <property type="match status" value="1"/>
</dbReference>
<dbReference type="PROSITE" id="PS50894">
    <property type="entry name" value="HPT"/>
    <property type="match status" value="1"/>
</dbReference>
<keyword evidence="6" id="KW-0547">Nucleotide-binding</keyword>
<evidence type="ECO:0000256" key="5">
    <source>
        <dbReference type="ARBA" id="ARBA00022692"/>
    </source>
</evidence>
<evidence type="ECO:0000256" key="10">
    <source>
        <dbReference type="ARBA" id="ARBA00023136"/>
    </source>
</evidence>
<dbReference type="InterPro" id="IPR008207">
    <property type="entry name" value="Sig_transdc_His_kin_Hpt_dom"/>
</dbReference>
<feature type="modified residue" description="4-aspartylphosphate" evidence="13">
    <location>
        <position position="73"/>
    </location>
</feature>
<accession>C8VX04</accession>
<evidence type="ECO:0000256" key="6">
    <source>
        <dbReference type="ARBA" id="ARBA00022741"/>
    </source>
</evidence>
<dbReference type="SMART" id="SM00448">
    <property type="entry name" value="REC"/>
    <property type="match status" value="1"/>
</dbReference>
<evidence type="ECO:0000259" key="16">
    <source>
        <dbReference type="PROSITE" id="PS50894"/>
    </source>
</evidence>
<reference evidence="17 18" key="1">
    <citation type="journal article" date="2009" name="Stand. Genomic Sci.">
        <title>Complete genome sequence of Desulfotomaculum acetoxidans type strain (5575).</title>
        <authorList>
            <person name="Spring S."/>
            <person name="Lapidus A."/>
            <person name="Schroder M."/>
            <person name="Gleim D."/>
            <person name="Sims D."/>
            <person name="Meincke L."/>
            <person name="Glavina Del Rio T."/>
            <person name="Tice H."/>
            <person name="Copeland A."/>
            <person name="Cheng J.F."/>
            <person name="Lucas S."/>
            <person name="Chen F."/>
            <person name="Nolan M."/>
            <person name="Bruce D."/>
            <person name="Goodwin L."/>
            <person name="Pitluck S."/>
            <person name="Ivanova N."/>
            <person name="Mavromatis K."/>
            <person name="Mikhailova N."/>
            <person name="Pati A."/>
            <person name="Chen A."/>
            <person name="Palaniappan K."/>
            <person name="Land M."/>
            <person name="Hauser L."/>
            <person name="Chang Y.J."/>
            <person name="Jeffries C.D."/>
            <person name="Chain P."/>
            <person name="Saunders E."/>
            <person name="Brettin T."/>
            <person name="Detter J.C."/>
            <person name="Goker M."/>
            <person name="Bristow J."/>
            <person name="Eisen J.A."/>
            <person name="Markowitz V."/>
            <person name="Hugenholtz P."/>
            <person name="Kyrpides N.C."/>
            <person name="Klenk H.P."/>
            <person name="Han C."/>
        </authorList>
    </citation>
    <scope>NUCLEOTIDE SEQUENCE [LARGE SCALE GENOMIC DNA]</scope>
    <source>
        <strain evidence="18">ATCC 49208 / DSM 771 / VKM B-1644</strain>
    </source>
</reference>
<keyword evidence="10" id="KW-0472">Membrane</keyword>
<dbReference type="GO" id="GO:0016740">
    <property type="term" value="F:transferase activity"/>
    <property type="evidence" value="ECO:0007669"/>
    <property type="project" value="UniProtKB-KW"/>
</dbReference>
<feature type="domain" description="Response regulatory" evidence="15">
    <location>
        <begin position="24"/>
        <end position="142"/>
    </location>
</feature>
<dbReference type="CDD" id="cd17546">
    <property type="entry name" value="REC_hyHK_CKI1_RcsC-like"/>
    <property type="match status" value="1"/>
</dbReference>
<evidence type="ECO:0000256" key="1">
    <source>
        <dbReference type="ARBA" id="ARBA00004651"/>
    </source>
</evidence>
<keyword evidence="3" id="KW-1003">Cell membrane</keyword>
<evidence type="ECO:0000256" key="11">
    <source>
        <dbReference type="ARBA" id="ARBA00024867"/>
    </source>
</evidence>
<dbReference type="InterPro" id="IPR011006">
    <property type="entry name" value="CheY-like_superfamily"/>
</dbReference>
<keyword evidence="18" id="KW-1185">Reference proteome</keyword>
<dbReference type="InterPro" id="IPR001789">
    <property type="entry name" value="Sig_transdc_resp-reg_receiver"/>
</dbReference>
<evidence type="ECO:0000259" key="15">
    <source>
        <dbReference type="PROSITE" id="PS50110"/>
    </source>
</evidence>
<evidence type="ECO:0000256" key="7">
    <source>
        <dbReference type="ARBA" id="ARBA00022840"/>
    </source>
</evidence>
<name>C8VX04_DESAS</name>
<dbReference type="eggNOG" id="COG0745">
    <property type="taxonomic scope" value="Bacteria"/>
</dbReference>
<organism evidence="17 18">
    <name type="scientific">Desulfofarcimen acetoxidans (strain ATCC 49208 / DSM 771 / KCTC 5769 / VKM B-1644 / 5575)</name>
    <name type="common">Desulfotomaculum acetoxidans</name>
    <dbReference type="NCBI Taxonomy" id="485916"/>
    <lineage>
        <taxon>Bacteria</taxon>
        <taxon>Bacillati</taxon>
        <taxon>Bacillota</taxon>
        <taxon>Clostridia</taxon>
        <taxon>Eubacteriales</taxon>
        <taxon>Peptococcaceae</taxon>
        <taxon>Desulfofarcimen</taxon>
    </lineage>
</organism>
<dbReference type="KEGG" id="dae:Dtox_1723"/>
<feature type="modified residue" description="Phosphohistidine" evidence="12">
    <location>
        <position position="224"/>
    </location>
</feature>
<keyword evidence="4 13" id="KW-0597">Phosphoprotein</keyword>
<dbReference type="Pfam" id="PF00072">
    <property type="entry name" value="Response_reg"/>
    <property type="match status" value="1"/>
</dbReference>
<evidence type="ECO:0000256" key="4">
    <source>
        <dbReference type="ARBA" id="ARBA00022553"/>
    </source>
</evidence>
<evidence type="ECO:0000256" key="8">
    <source>
        <dbReference type="ARBA" id="ARBA00022989"/>
    </source>
</evidence>
<feature type="coiled-coil region" evidence="14">
    <location>
        <begin position="254"/>
        <end position="281"/>
    </location>
</feature>
<keyword evidence="8" id="KW-1133">Transmembrane helix</keyword>
<sequence length="285" mass="32130">MKIRSNDMPDFSEIDTDKIASGGLILLAEDNIINQKVVVQLLKNFGLIAHIVESGYGVLEAISRIKYDLILMDIQMPEMDGYEATRLIRESEAGSDRHIPIIAMTAHRMQGDRMNYLDAGIDDYISKPINRTQLLKVLQHWLNSAVKQKEQPPVNNGQELLSIEYNDVIDLKVLESYQNLHIEGTIDFGNELINIYLGETPKRLLALKEAFLQRNAIALEFAAHVLKSSSANVGAMKLFALGNELEIIGRSGNLDDITEQVANTEKEFEKVRAALEKIQREKKKQ</sequence>
<keyword evidence="9" id="KW-0902">Two-component regulatory system</keyword>
<dbReference type="EMBL" id="CP001720">
    <property type="protein sequence ID" value="ACV62580.1"/>
    <property type="molecule type" value="Genomic_DNA"/>
</dbReference>
<dbReference type="GO" id="GO:0000160">
    <property type="term" value="P:phosphorelay signal transduction system"/>
    <property type="evidence" value="ECO:0007669"/>
    <property type="project" value="UniProtKB-KW"/>
</dbReference>
<dbReference type="Gene3D" id="1.20.120.160">
    <property type="entry name" value="HPT domain"/>
    <property type="match status" value="1"/>
</dbReference>
<proteinExistence type="predicted"/>
<feature type="domain" description="HPt" evidence="16">
    <location>
        <begin position="185"/>
        <end position="278"/>
    </location>
</feature>
<dbReference type="RefSeq" id="WP_015757291.1">
    <property type="nucleotide sequence ID" value="NC_013216.1"/>
</dbReference>
<evidence type="ECO:0000256" key="3">
    <source>
        <dbReference type="ARBA" id="ARBA00022475"/>
    </source>
</evidence>
<keyword evidence="7" id="KW-0067">ATP-binding</keyword>
<dbReference type="GO" id="GO:0005524">
    <property type="term" value="F:ATP binding"/>
    <property type="evidence" value="ECO:0007669"/>
    <property type="project" value="UniProtKB-KW"/>
</dbReference>
<evidence type="ECO:0000256" key="9">
    <source>
        <dbReference type="ARBA" id="ARBA00023012"/>
    </source>
</evidence>